<keyword evidence="5" id="KW-1185">Reference proteome</keyword>
<dbReference type="PRINTS" id="PR00419">
    <property type="entry name" value="ADXRDTASE"/>
</dbReference>
<sequence>MNEKEFALSYDVAVIGGGAAGLITAIDLAKAGCSVVVLERSKLVGGRAMTVDKNGARFNLGAHALYTEGEAYRILQEFGLQLEGGTPPTSGIGIWNDKLPALPGNAALLLTSRLLSWSGKMEVGRFMMKLPKLDADAVPDISWREWAELEIRDPMARNLLYALSRTATYNRDIDRQLAGPVLRQVERSLRKNGVRYLHGGWQTIVEQLRELATRSGATILTGGGVAEVELDEASVRGVTLNDGTSISARQVVSTLPPKETFRIVPGAEQTALKRWQEDARPAMAACLDIALRKLPVSGRNFAIGLDRPVFFTNNSYAAKLSTNGDTIVHLVKYNIAGDGNPKEDERELERTMTLLHPNWQQEIVARQSLPAMTVCYDFAHIERRDRKPGPAVPEIRGLYAAGDWASHGEWLLDAAAASARRASTQLLKDRDRDVTSERALASSRH</sequence>
<evidence type="ECO:0000313" key="4">
    <source>
        <dbReference type="EMBL" id="MFC5405495.1"/>
    </source>
</evidence>
<evidence type="ECO:0000256" key="2">
    <source>
        <dbReference type="SAM" id="MobiDB-lite"/>
    </source>
</evidence>
<dbReference type="Pfam" id="PF01593">
    <property type="entry name" value="Amino_oxidase"/>
    <property type="match status" value="1"/>
</dbReference>
<comment type="caution">
    <text evidence="4">The sequence shown here is derived from an EMBL/GenBank/DDBJ whole genome shotgun (WGS) entry which is preliminary data.</text>
</comment>
<dbReference type="RefSeq" id="WP_378136774.1">
    <property type="nucleotide sequence ID" value="NZ_JBHSMI010000029.1"/>
</dbReference>
<dbReference type="InterPro" id="IPR002937">
    <property type="entry name" value="Amino_oxidase"/>
</dbReference>
<evidence type="ECO:0000256" key="1">
    <source>
        <dbReference type="ARBA" id="ARBA00038322"/>
    </source>
</evidence>
<reference evidence="5" key="1">
    <citation type="journal article" date="2019" name="Int. J. Syst. Evol. Microbiol.">
        <title>The Global Catalogue of Microorganisms (GCM) 10K type strain sequencing project: providing services to taxonomists for standard genome sequencing and annotation.</title>
        <authorList>
            <consortium name="The Broad Institute Genomics Platform"/>
            <consortium name="The Broad Institute Genome Sequencing Center for Infectious Disease"/>
            <person name="Wu L."/>
            <person name="Ma J."/>
        </authorList>
    </citation>
    <scope>NUCLEOTIDE SEQUENCE [LARGE SCALE GENOMIC DNA]</scope>
    <source>
        <strain evidence="5">CGMCC 1.18575</strain>
    </source>
</reference>
<feature type="region of interest" description="Disordered" evidence="2">
    <location>
        <begin position="422"/>
        <end position="445"/>
    </location>
</feature>
<evidence type="ECO:0000313" key="5">
    <source>
        <dbReference type="Proteomes" id="UP001596113"/>
    </source>
</evidence>
<dbReference type="SUPFAM" id="SSF51905">
    <property type="entry name" value="FAD/NAD(P)-binding domain"/>
    <property type="match status" value="1"/>
</dbReference>
<dbReference type="PANTHER" id="PTHR43734">
    <property type="entry name" value="PHYTOENE DESATURASE"/>
    <property type="match status" value="1"/>
</dbReference>
<feature type="compositionally biased region" description="Basic and acidic residues" evidence="2">
    <location>
        <begin position="427"/>
        <end position="436"/>
    </location>
</feature>
<gene>
    <name evidence="4" type="ORF">ACFPOF_22360</name>
</gene>
<evidence type="ECO:0000259" key="3">
    <source>
        <dbReference type="Pfam" id="PF01593"/>
    </source>
</evidence>
<proteinExistence type="inferred from homology"/>
<feature type="domain" description="Amine oxidase" evidence="3">
    <location>
        <begin position="20"/>
        <end position="259"/>
    </location>
</feature>
<protein>
    <submittedName>
        <fullName evidence="4">Phytoene desaturase family protein</fullName>
    </submittedName>
</protein>
<organism evidence="4 5">
    <name type="scientific">Cohnella soli</name>
    <dbReference type="NCBI Taxonomy" id="425005"/>
    <lineage>
        <taxon>Bacteria</taxon>
        <taxon>Bacillati</taxon>
        <taxon>Bacillota</taxon>
        <taxon>Bacilli</taxon>
        <taxon>Bacillales</taxon>
        <taxon>Paenibacillaceae</taxon>
        <taxon>Cohnella</taxon>
    </lineage>
</organism>
<comment type="similarity">
    <text evidence="1">Belongs to the carotenoid/retinoid oxidoreductase family. CrtN subfamily.</text>
</comment>
<dbReference type="InterPro" id="IPR036188">
    <property type="entry name" value="FAD/NAD-bd_sf"/>
</dbReference>
<accession>A0ABW0HYU2</accession>
<name>A0ABW0HYU2_9BACL</name>
<dbReference type="Proteomes" id="UP001596113">
    <property type="component" value="Unassembled WGS sequence"/>
</dbReference>
<dbReference type="Gene3D" id="3.90.660.50">
    <property type="match status" value="1"/>
</dbReference>
<dbReference type="EMBL" id="JBHSMI010000029">
    <property type="protein sequence ID" value="MFC5405495.1"/>
    <property type="molecule type" value="Genomic_DNA"/>
</dbReference>
<dbReference type="PANTHER" id="PTHR43734:SF1">
    <property type="entry name" value="PHYTOENE DESATURASE"/>
    <property type="match status" value="1"/>
</dbReference>
<dbReference type="Gene3D" id="3.50.50.60">
    <property type="entry name" value="FAD/NAD(P)-binding domain"/>
    <property type="match status" value="1"/>
</dbReference>